<feature type="region of interest" description="Disordered" evidence="8">
    <location>
        <begin position="1"/>
        <end position="34"/>
    </location>
</feature>
<dbReference type="GO" id="GO:0005975">
    <property type="term" value="P:carbohydrate metabolic process"/>
    <property type="evidence" value="ECO:0007669"/>
    <property type="project" value="InterPro"/>
</dbReference>
<dbReference type="GO" id="GO:0005737">
    <property type="term" value="C:cytoplasm"/>
    <property type="evidence" value="ECO:0007669"/>
    <property type="project" value="InterPro"/>
</dbReference>
<dbReference type="Proteomes" id="UP000019763">
    <property type="component" value="Unassembled WGS sequence"/>
</dbReference>
<comment type="caution">
    <text evidence="9">The sequence shown here is derived from an EMBL/GenBank/DDBJ whole genome shotgun (WGS) entry which is preliminary data.</text>
</comment>
<comment type="pathway">
    <text evidence="1 7">Carbohydrate degradation; pentose phosphate pathway; D-glyceraldehyde 3-phosphate and beta-D-fructose 6-phosphate from D-ribose 5-phosphate and D-xylulose 5-phosphate (non-oxidative stage): step 2/3.</text>
</comment>
<comment type="similarity">
    <text evidence="2">Belongs to the transaldolase family. Type 1 subfamily.</text>
</comment>
<reference evidence="9" key="1">
    <citation type="submission" date="2013-12" db="EMBL/GenBank/DDBJ databases">
        <authorList>
            <person name="Omoto C.K."/>
            <person name="Sibley D."/>
            <person name="Venepally P."/>
            <person name="Hadjithomas M."/>
            <person name="Karamycheva S."/>
            <person name="Brunk B."/>
            <person name="Roos D."/>
            <person name="Caler E."/>
            <person name="Lorenzi H."/>
        </authorList>
    </citation>
    <scope>NUCLEOTIDE SEQUENCE</scope>
</reference>
<keyword evidence="5 7" id="KW-0570">Pentose shunt</keyword>
<evidence type="ECO:0000256" key="3">
    <source>
        <dbReference type="ARBA" id="ARBA00013151"/>
    </source>
</evidence>
<dbReference type="GO" id="GO:0009052">
    <property type="term" value="P:pentose-phosphate shunt, non-oxidative branch"/>
    <property type="evidence" value="ECO:0007669"/>
    <property type="project" value="TreeGrafter"/>
</dbReference>
<dbReference type="RefSeq" id="XP_011130003.1">
    <property type="nucleotide sequence ID" value="XM_011131701.1"/>
</dbReference>
<evidence type="ECO:0000313" key="10">
    <source>
        <dbReference type="Proteomes" id="UP000019763"/>
    </source>
</evidence>
<dbReference type="EMBL" id="AFNH02000437">
    <property type="protein sequence ID" value="EZG69561.1"/>
    <property type="molecule type" value="Genomic_DNA"/>
</dbReference>
<dbReference type="OrthoDB" id="2015515at2759"/>
<dbReference type="OMA" id="THAEFLW"/>
<evidence type="ECO:0000256" key="6">
    <source>
        <dbReference type="ARBA" id="ARBA00023270"/>
    </source>
</evidence>
<name>A0A023B8M2_GRENI</name>
<dbReference type="InterPro" id="IPR013785">
    <property type="entry name" value="Aldolase_TIM"/>
</dbReference>
<evidence type="ECO:0000256" key="8">
    <source>
        <dbReference type="SAM" id="MobiDB-lite"/>
    </source>
</evidence>
<organism evidence="9 10">
    <name type="scientific">Gregarina niphandrodes</name>
    <name type="common">Septate eugregarine</name>
    <dbReference type="NCBI Taxonomy" id="110365"/>
    <lineage>
        <taxon>Eukaryota</taxon>
        <taxon>Sar</taxon>
        <taxon>Alveolata</taxon>
        <taxon>Apicomplexa</taxon>
        <taxon>Conoidasida</taxon>
        <taxon>Gregarinasina</taxon>
        <taxon>Eugregarinorida</taxon>
        <taxon>Gregarinidae</taxon>
        <taxon>Gregarina</taxon>
    </lineage>
</organism>
<dbReference type="Pfam" id="PF00923">
    <property type="entry name" value="TAL_FSA"/>
    <property type="match status" value="1"/>
</dbReference>
<protein>
    <recommendedName>
        <fullName evidence="3 7">Transaldolase</fullName>
        <ecNumber evidence="3 7">2.2.1.2</ecNumber>
    </recommendedName>
</protein>
<dbReference type="EC" id="2.2.1.2" evidence="3 7"/>
<keyword evidence="6" id="KW-0704">Schiff base</keyword>
<sequence>MSAELVDSTSPSRKRESCEKPVAEKTQSKRQAISSLQKLTAHTEVVVDSAKLSDAKKATDATTNPSLILAAAMAPESEAMVKEVVTKALASVSEEAGEEEKLRVVVQHLMAEFVKKISESVPGLVSFEVDPEYSFDSELTVKRAKELLEFFKTQNIPIERLLVKVAATWEGIQAAQKLEQENIHTNLTLLFSFCQAVACADAKAYLISPFVGRITDWYCEHNAKSQNRPIGDIKKEYEQAPETDPGVLAVRRIYNFYKKNDVPTLVMGASFRNAGQVKSLCGCDKLTIPPSIINALDAEVDDGTLELALSKDSAADKCLDDVKRPMDEQTFRWSLNEDQMATEKLSEGIRKFNADWVKLKTFIKEKYFTA</sequence>
<dbReference type="Gene3D" id="3.20.20.70">
    <property type="entry name" value="Aldolase class I"/>
    <property type="match status" value="1"/>
</dbReference>
<keyword evidence="10" id="KW-1185">Reference proteome</keyword>
<dbReference type="InterPro" id="IPR018225">
    <property type="entry name" value="Transaldolase_AS"/>
</dbReference>
<evidence type="ECO:0000313" key="9">
    <source>
        <dbReference type="EMBL" id="EZG69561.1"/>
    </source>
</evidence>
<dbReference type="AlphaFoldDB" id="A0A023B8M2"/>
<dbReference type="InterPro" id="IPR004730">
    <property type="entry name" value="Transaldolase_1"/>
</dbReference>
<proteinExistence type="inferred from homology"/>
<evidence type="ECO:0000256" key="4">
    <source>
        <dbReference type="ARBA" id="ARBA00022679"/>
    </source>
</evidence>
<dbReference type="UniPathway" id="UPA00115">
    <property type="reaction ID" value="UER00414"/>
</dbReference>
<evidence type="ECO:0000256" key="1">
    <source>
        <dbReference type="ARBA" id="ARBA00004857"/>
    </source>
</evidence>
<dbReference type="PANTHER" id="PTHR10683">
    <property type="entry name" value="TRANSALDOLASE"/>
    <property type="match status" value="1"/>
</dbReference>
<dbReference type="eggNOG" id="KOG2772">
    <property type="taxonomic scope" value="Eukaryota"/>
</dbReference>
<evidence type="ECO:0000256" key="5">
    <source>
        <dbReference type="ARBA" id="ARBA00023126"/>
    </source>
</evidence>
<dbReference type="PROSITE" id="PS00958">
    <property type="entry name" value="TRANSALDOLASE_2"/>
    <property type="match status" value="1"/>
</dbReference>
<dbReference type="VEuPathDB" id="CryptoDB:GNI_057630"/>
<gene>
    <name evidence="9" type="ORF">GNI_057630</name>
</gene>
<comment type="function">
    <text evidence="7">Catalyzes the rate-limiting step of the non-oxidative phase in the pentose phosphate pathway. Catalyzes the reversible conversion of sedheptulose-7-phosphate and D-glyceraldehyde 3-phosphate into erythrose-4-phosphate and beta-D-fructose 6-phosphate.</text>
</comment>
<dbReference type="PROSITE" id="PS01054">
    <property type="entry name" value="TRANSALDOLASE_1"/>
    <property type="match status" value="1"/>
</dbReference>
<dbReference type="GO" id="GO:0004801">
    <property type="term" value="F:transaldolase activity"/>
    <property type="evidence" value="ECO:0007669"/>
    <property type="project" value="UniProtKB-EC"/>
</dbReference>
<dbReference type="CDD" id="cd00957">
    <property type="entry name" value="Transaldolase_TalAB"/>
    <property type="match status" value="1"/>
</dbReference>
<dbReference type="SUPFAM" id="SSF51569">
    <property type="entry name" value="Aldolase"/>
    <property type="match status" value="1"/>
</dbReference>
<comment type="catalytic activity">
    <reaction evidence="7">
        <text>D-sedoheptulose 7-phosphate + D-glyceraldehyde 3-phosphate = D-erythrose 4-phosphate + beta-D-fructose 6-phosphate</text>
        <dbReference type="Rhea" id="RHEA:17053"/>
        <dbReference type="ChEBI" id="CHEBI:16897"/>
        <dbReference type="ChEBI" id="CHEBI:57483"/>
        <dbReference type="ChEBI" id="CHEBI:57634"/>
        <dbReference type="ChEBI" id="CHEBI:59776"/>
        <dbReference type="EC" id="2.2.1.2"/>
    </reaction>
</comment>
<keyword evidence="4 7" id="KW-0808">Transferase</keyword>
<evidence type="ECO:0000256" key="2">
    <source>
        <dbReference type="ARBA" id="ARBA00008012"/>
    </source>
</evidence>
<accession>A0A023B8M2</accession>
<dbReference type="GeneID" id="22912126"/>
<dbReference type="InterPro" id="IPR001585">
    <property type="entry name" value="TAL/FSA"/>
</dbReference>
<feature type="compositionally biased region" description="Basic and acidic residues" evidence="8">
    <location>
        <begin position="13"/>
        <end position="27"/>
    </location>
</feature>
<dbReference type="PANTHER" id="PTHR10683:SF18">
    <property type="entry name" value="TRANSALDOLASE"/>
    <property type="match status" value="1"/>
</dbReference>
<evidence type="ECO:0000256" key="7">
    <source>
        <dbReference type="RuleBase" id="RU000501"/>
    </source>
</evidence>